<reference evidence="2 3" key="1">
    <citation type="submission" date="2020-06" db="EMBL/GenBank/DDBJ databases">
        <title>Transcriptomic and genomic resources for Thalictrum thalictroides and T. hernandezii: Facilitating candidate gene discovery in an emerging model plant lineage.</title>
        <authorList>
            <person name="Arias T."/>
            <person name="Riano-Pachon D.M."/>
            <person name="Di Stilio V.S."/>
        </authorList>
    </citation>
    <scope>NUCLEOTIDE SEQUENCE [LARGE SCALE GENOMIC DNA]</scope>
    <source>
        <strain evidence="3">cv. WT478/WT964</strain>
        <tissue evidence="2">Leaves</tissue>
    </source>
</reference>
<dbReference type="EMBL" id="JABWDY010022010">
    <property type="protein sequence ID" value="KAF5192015.1"/>
    <property type="molecule type" value="Genomic_DNA"/>
</dbReference>
<protein>
    <recommendedName>
        <fullName evidence="4">Reverse transcriptase zinc-binding domain-containing protein</fullName>
    </recommendedName>
</protein>
<evidence type="ECO:0000313" key="2">
    <source>
        <dbReference type="EMBL" id="KAF5192015.1"/>
    </source>
</evidence>
<keyword evidence="3" id="KW-1185">Reference proteome</keyword>
<keyword evidence="1" id="KW-1133">Transmembrane helix</keyword>
<organism evidence="2 3">
    <name type="scientific">Thalictrum thalictroides</name>
    <name type="common">Rue-anemone</name>
    <name type="synonym">Anemone thalictroides</name>
    <dbReference type="NCBI Taxonomy" id="46969"/>
    <lineage>
        <taxon>Eukaryota</taxon>
        <taxon>Viridiplantae</taxon>
        <taxon>Streptophyta</taxon>
        <taxon>Embryophyta</taxon>
        <taxon>Tracheophyta</taxon>
        <taxon>Spermatophyta</taxon>
        <taxon>Magnoliopsida</taxon>
        <taxon>Ranunculales</taxon>
        <taxon>Ranunculaceae</taxon>
        <taxon>Thalictroideae</taxon>
        <taxon>Thalictrum</taxon>
    </lineage>
</organism>
<accession>A0A7J6W6Q2</accession>
<dbReference type="OrthoDB" id="10654477at2759"/>
<dbReference type="AlphaFoldDB" id="A0A7J6W6Q2"/>
<keyword evidence="1" id="KW-0812">Transmembrane</keyword>
<evidence type="ECO:0000313" key="3">
    <source>
        <dbReference type="Proteomes" id="UP000554482"/>
    </source>
</evidence>
<name>A0A7J6W6Q2_THATH</name>
<comment type="caution">
    <text evidence="2">The sequence shown here is derived from an EMBL/GenBank/DDBJ whole genome shotgun (WGS) entry which is preliminary data.</text>
</comment>
<proteinExistence type="predicted"/>
<sequence>MVAPRDEGCVLGRSPIASLPAAGENSVFRHLGVQFTPTGLAIDLMERSLIQSMEDRVSSWKVRRASLMGKVLVANIFLLSKIWFLAHVVPFSRKFHSQIDRILRSWLWGPTASHPPMALKKLQGRRPDGGAGLHDSRERSSRILSKWMAPVIDPRVSSASLPPWARAANENWLTALGISRRAAGELPQCLSKFQNSGRTGPKAAGPLWRAYLDAFKRSPLSVGMTTPWRLAYQGDELLDYKLPRPARPVAVITPPLMLESLPKGGQGPILVDPKVWALAKLRIVPPLHRNHTWRVFHRGFRTGDRASSDWVHRHCFFCPHIVSTHTHRYFSCPHIFQLWCSIFSSVPGAPSVPANWNPAMDPFFSLIWGKFPITLRAILFHSILFVIHRVYLASLEGRTIPHAVQLEMAKKDVESQIMRVDRYKKWPPGQTRDILLWGERAAPWIIYEDRTDNLTAPPIKELAWVSPPQTTILNHFL</sequence>
<dbReference type="Proteomes" id="UP000554482">
    <property type="component" value="Unassembled WGS sequence"/>
</dbReference>
<evidence type="ECO:0008006" key="4">
    <source>
        <dbReference type="Google" id="ProtNLM"/>
    </source>
</evidence>
<gene>
    <name evidence="2" type="ORF">FRX31_018398</name>
</gene>
<feature type="transmembrane region" description="Helical" evidence="1">
    <location>
        <begin position="71"/>
        <end position="91"/>
    </location>
</feature>
<keyword evidence="1" id="KW-0472">Membrane</keyword>
<evidence type="ECO:0000256" key="1">
    <source>
        <dbReference type="SAM" id="Phobius"/>
    </source>
</evidence>